<dbReference type="STRING" id="1392247.A0A3N4KMG3"/>
<dbReference type="PANTHER" id="PTHR31361">
    <property type="entry name" value="BETA-GLUCAN SYNTHESIS-ASSOCIATED PROTEIN KRE6-RELATED"/>
    <property type="match status" value="1"/>
</dbReference>
<evidence type="ECO:0000313" key="12">
    <source>
        <dbReference type="Proteomes" id="UP000277580"/>
    </source>
</evidence>
<dbReference type="InterPro" id="IPR005629">
    <property type="entry name" value="Skn1/Kre6/Sbg1"/>
</dbReference>
<evidence type="ECO:0000256" key="1">
    <source>
        <dbReference type="ARBA" id="ARBA00004606"/>
    </source>
</evidence>
<protein>
    <submittedName>
        <fullName evidence="11">Beta-glucan synthesis-associated</fullName>
    </submittedName>
</protein>
<evidence type="ECO:0000259" key="10">
    <source>
        <dbReference type="PROSITE" id="PS51762"/>
    </source>
</evidence>
<dbReference type="Proteomes" id="UP000277580">
    <property type="component" value="Unassembled WGS sequence"/>
</dbReference>
<dbReference type="InterPro" id="IPR013320">
    <property type="entry name" value="ConA-like_dom_sf"/>
</dbReference>
<dbReference type="SUPFAM" id="SSF49899">
    <property type="entry name" value="Concanavalin A-like lectins/glucanases"/>
    <property type="match status" value="1"/>
</dbReference>
<dbReference type="EMBL" id="ML119133">
    <property type="protein sequence ID" value="RPB11766.1"/>
    <property type="molecule type" value="Genomic_DNA"/>
</dbReference>
<dbReference type="AlphaFoldDB" id="A0A3N4KMG3"/>
<evidence type="ECO:0000256" key="8">
    <source>
        <dbReference type="ARBA" id="ARBA00023316"/>
    </source>
</evidence>
<evidence type="ECO:0000256" key="9">
    <source>
        <dbReference type="SAM" id="Phobius"/>
    </source>
</evidence>
<dbReference type="PANTHER" id="PTHR31361:SF1">
    <property type="entry name" value="BETA-GLUCAN SYNTHESIS-ASSOCIATED PROTEIN KRE6-RELATED"/>
    <property type="match status" value="1"/>
</dbReference>
<accession>A0A3N4KMG3</accession>
<dbReference type="GO" id="GO:0015926">
    <property type="term" value="F:glucosidase activity"/>
    <property type="evidence" value="ECO:0007669"/>
    <property type="project" value="TreeGrafter"/>
</dbReference>
<dbReference type="GO" id="GO:0006078">
    <property type="term" value="P:(1-&gt;6)-beta-D-glucan biosynthetic process"/>
    <property type="evidence" value="ECO:0007669"/>
    <property type="project" value="TreeGrafter"/>
</dbReference>
<dbReference type="GO" id="GO:0005789">
    <property type="term" value="C:endoplasmic reticulum membrane"/>
    <property type="evidence" value="ECO:0007669"/>
    <property type="project" value="TreeGrafter"/>
</dbReference>
<dbReference type="Pfam" id="PF03935">
    <property type="entry name" value="SKN1_KRE6_Sbg1"/>
    <property type="match status" value="1"/>
</dbReference>
<sequence>MKKTLSVVSQDDDALHNPNSNERIRYSYKRILMGVLYCTVFICGVFSLFIVWPVLTYTRLAREGRSDSGGEEQLSTIIYPILGAARALIDADTPKYAMTRDSVMGGGKLKLVFSDEFNKDGRSFDENEDPFWQAMDFHYASTNDLEWYNPDAVTTKDGTLRLRLDAFKNHNLDYRSGMLQSWNKLCFKGGVLEASVSLPGPAGVPGLWPGIWTLGNLGRPGYMSTTDGVWPYAYDECDAGITPNQSSSDGLSFLPGQRFARCVCTGEDHPSPGTGRGAPEIDVLEASTDGKLRLGIITQSNQIAPFDIWHRPDINFLEIKDPMVTQMNGWSGGPFQQAISGVTTLNNEWYDGKQFQKYAFEYRPGKRNGKIAWFVGDEETFRMTGDAIGPNGNIGQRDISREPMSIILNLGLSTSWTYIDWNILGPRLTDGVTMYIDYIRIYQEQGKESVTCDPPGFPTTEYIENHLVAYMNPNFTLWKDTGYAWPRNELVPGC</sequence>
<name>A0A3N4KMG3_9PEZI</name>
<comment type="similarity">
    <text evidence="2">Belongs to the SKN1/KRE6 family.</text>
</comment>
<keyword evidence="3 9" id="KW-0812">Transmembrane</keyword>
<dbReference type="FunCoup" id="A0A3N4KMG3">
    <property type="interactions" value="166"/>
</dbReference>
<organism evidence="11 12">
    <name type="scientific">Morchella conica CCBAS932</name>
    <dbReference type="NCBI Taxonomy" id="1392247"/>
    <lineage>
        <taxon>Eukaryota</taxon>
        <taxon>Fungi</taxon>
        <taxon>Dikarya</taxon>
        <taxon>Ascomycota</taxon>
        <taxon>Pezizomycotina</taxon>
        <taxon>Pezizomycetes</taxon>
        <taxon>Pezizales</taxon>
        <taxon>Morchellaceae</taxon>
        <taxon>Morchella</taxon>
    </lineage>
</organism>
<evidence type="ECO:0000256" key="7">
    <source>
        <dbReference type="ARBA" id="ARBA00023180"/>
    </source>
</evidence>
<keyword evidence="7" id="KW-0325">Glycoprotein</keyword>
<dbReference type="GO" id="GO:0031505">
    <property type="term" value="P:fungal-type cell wall organization"/>
    <property type="evidence" value="ECO:0007669"/>
    <property type="project" value="TreeGrafter"/>
</dbReference>
<keyword evidence="12" id="KW-1185">Reference proteome</keyword>
<evidence type="ECO:0000256" key="5">
    <source>
        <dbReference type="ARBA" id="ARBA00022989"/>
    </source>
</evidence>
<proteinExistence type="inferred from homology"/>
<dbReference type="InterPro" id="IPR000757">
    <property type="entry name" value="Beta-glucanase-like"/>
</dbReference>
<evidence type="ECO:0000313" key="11">
    <source>
        <dbReference type="EMBL" id="RPB11766.1"/>
    </source>
</evidence>
<feature type="transmembrane region" description="Helical" evidence="9">
    <location>
        <begin position="31"/>
        <end position="55"/>
    </location>
</feature>
<evidence type="ECO:0000256" key="3">
    <source>
        <dbReference type="ARBA" id="ARBA00022692"/>
    </source>
</evidence>
<feature type="domain" description="GH16" evidence="10">
    <location>
        <begin position="72"/>
        <end position="447"/>
    </location>
</feature>
<dbReference type="OrthoDB" id="412647at2759"/>
<evidence type="ECO:0000256" key="2">
    <source>
        <dbReference type="ARBA" id="ARBA00010962"/>
    </source>
</evidence>
<gene>
    <name evidence="11" type="ORF">P167DRAFT_553828</name>
</gene>
<reference evidence="11 12" key="1">
    <citation type="journal article" date="2018" name="Nat. Ecol. Evol.">
        <title>Pezizomycetes genomes reveal the molecular basis of ectomycorrhizal truffle lifestyle.</title>
        <authorList>
            <person name="Murat C."/>
            <person name="Payen T."/>
            <person name="Noel B."/>
            <person name="Kuo A."/>
            <person name="Morin E."/>
            <person name="Chen J."/>
            <person name="Kohler A."/>
            <person name="Krizsan K."/>
            <person name="Balestrini R."/>
            <person name="Da Silva C."/>
            <person name="Montanini B."/>
            <person name="Hainaut M."/>
            <person name="Levati E."/>
            <person name="Barry K.W."/>
            <person name="Belfiori B."/>
            <person name="Cichocki N."/>
            <person name="Clum A."/>
            <person name="Dockter R.B."/>
            <person name="Fauchery L."/>
            <person name="Guy J."/>
            <person name="Iotti M."/>
            <person name="Le Tacon F."/>
            <person name="Lindquist E.A."/>
            <person name="Lipzen A."/>
            <person name="Malagnac F."/>
            <person name="Mello A."/>
            <person name="Molinier V."/>
            <person name="Miyauchi S."/>
            <person name="Poulain J."/>
            <person name="Riccioni C."/>
            <person name="Rubini A."/>
            <person name="Sitrit Y."/>
            <person name="Splivallo R."/>
            <person name="Traeger S."/>
            <person name="Wang M."/>
            <person name="Zifcakova L."/>
            <person name="Wipf D."/>
            <person name="Zambonelli A."/>
            <person name="Paolocci F."/>
            <person name="Nowrousian M."/>
            <person name="Ottonello S."/>
            <person name="Baldrian P."/>
            <person name="Spatafora J.W."/>
            <person name="Henrissat B."/>
            <person name="Nagy L.G."/>
            <person name="Aury J.M."/>
            <person name="Wincker P."/>
            <person name="Grigoriev I.V."/>
            <person name="Bonfante P."/>
            <person name="Martin F.M."/>
        </authorList>
    </citation>
    <scope>NUCLEOTIDE SEQUENCE [LARGE SCALE GENOMIC DNA]</scope>
    <source>
        <strain evidence="11 12">CCBAS932</strain>
    </source>
</reference>
<dbReference type="InParanoid" id="A0A3N4KMG3"/>
<dbReference type="Gene3D" id="2.60.120.200">
    <property type="match status" value="1"/>
</dbReference>
<keyword evidence="4" id="KW-0735">Signal-anchor</keyword>
<comment type="subcellular location">
    <subcellularLocation>
        <location evidence="1">Membrane</location>
        <topology evidence="1">Single-pass type II membrane protein</topology>
    </subcellularLocation>
</comment>
<dbReference type="PROSITE" id="PS51762">
    <property type="entry name" value="GH16_2"/>
    <property type="match status" value="1"/>
</dbReference>
<dbReference type="GO" id="GO:0005886">
    <property type="term" value="C:plasma membrane"/>
    <property type="evidence" value="ECO:0007669"/>
    <property type="project" value="TreeGrafter"/>
</dbReference>
<evidence type="ECO:0000256" key="4">
    <source>
        <dbReference type="ARBA" id="ARBA00022968"/>
    </source>
</evidence>
<evidence type="ECO:0000256" key="6">
    <source>
        <dbReference type="ARBA" id="ARBA00023136"/>
    </source>
</evidence>
<keyword evidence="6 9" id="KW-0472">Membrane</keyword>
<keyword evidence="8" id="KW-0961">Cell wall biogenesis/degradation</keyword>
<dbReference type="CDD" id="cd02180">
    <property type="entry name" value="GH16_fungal_KRE6_glucanase"/>
    <property type="match status" value="1"/>
</dbReference>
<keyword evidence="5 9" id="KW-1133">Transmembrane helix</keyword>